<dbReference type="InterPro" id="IPR043155">
    <property type="entry name" value="VPS33_dom3b"/>
</dbReference>
<organism evidence="2 3">
    <name type="scientific">Malassezia vespertilionis</name>
    <dbReference type="NCBI Taxonomy" id="2020962"/>
    <lineage>
        <taxon>Eukaryota</taxon>
        <taxon>Fungi</taxon>
        <taxon>Dikarya</taxon>
        <taxon>Basidiomycota</taxon>
        <taxon>Ustilaginomycotina</taxon>
        <taxon>Malasseziomycetes</taxon>
        <taxon>Malasseziales</taxon>
        <taxon>Malasseziaceae</taxon>
        <taxon>Malassezia</taxon>
    </lineage>
</organism>
<dbReference type="Proteomes" id="UP000232875">
    <property type="component" value="Unassembled WGS sequence"/>
</dbReference>
<reference evidence="2 3" key="1">
    <citation type="submission" date="2017-10" db="EMBL/GenBank/DDBJ databases">
        <title>A novel species of cold-tolerant Malassezia isolated from bats.</title>
        <authorList>
            <person name="Lorch J.M."/>
            <person name="Palmer J.M."/>
            <person name="Vanderwolf K.J."/>
            <person name="Schmidt K.Z."/>
            <person name="Verant M.L."/>
            <person name="Weller T.J."/>
            <person name="Blehert D.S."/>
        </authorList>
    </citation>
    <scope>NUCLEOTIDE SEQUENCE [LARGE SCALE GENOMIC DNA]</scope>
    <source>
        <strain evidence="2 3">NWHC:44797-103</strain>
    </source>
</reference>
<keyword evidence="3" id="KW-1185">Reference proteome</keyword>
<evidence type="ECO:0000313" key="2">
    <source>
        <dbReference type="EMBL" id="PKI84128.1"/>
    </source>
</evidence>
<protein>
    <recommendedName>
        <fullName evidence="4">Vps33p</fullName>
    </recommendedName>
</protein>
<dbReference type="Gene3D" id="3.40.50.2060">
    <property type="match status" value="1"/>
</dbReference>
<comment type="similarity">
    <text evidence="1">Belongs to the STXBP/unc-18/SEC1 family.</text>
</comment>
<dbReference type="OrthoDB" id="10262287at2759"/>
<dbReference type="Pfam" id="PF00995">
    <property type="entry name" value="Sec1"/>
    <property type="match status" value="1"/>
</dbReference>
<dbReference type="AlphaFoldDB" id="A0A2N1JC53"/>
<dbReference type="STRING" id="2020962.A0A2N1JC53"/>
<gene>
    <name evidence="2" type="ORF">MVES_002138</name>
</gene>
<dbReference type="InterPro" id="IPR043127">
    <property type="entry name" value="Sec-1-like_dom3a"/>
</dbReference>
<dbReference type="GO" id="GO:0016192">
    <property type="term" value="P:vesicle-mediated transport"/>
    <property type="evidence" value="ECO:0007669"/>
    <property type="project" value="InterPro"/>
</dbReference>
<dbReference type="Gene3D" id="1.25.40.850">
    <property type="match status" value="1"/>
</dbReference>
<dbReference type="Gene3D" id="3.40.50.1910">
    <property type="match status" value="1"/>
</dbReference>
<dbReference type="InterPro" id="IPR027482">
    <property type="entry name" value="Sec1-like_dom2"/>
</dbReference>
<proteinExistence type="inferred from homology"/>
<evidence type="ECO:0000256" key="1">
    <source>
        <dbReference type="ARBA" id="ARBA00009884"/>
    </source>
</evidence>
<accession>A0A2N1JC53</accession>
<dbReference type="SUPFAM" id="SSF56815">
    <property type="entry name" value="Sec1/munc18-like (SM) proteins"/>
    <property type="match status" value="1"/>
</dbReference>
<dbReference type="EMBL" id="KZ454990">
    <property type="protein sequence ID" value="PKI84128.1"/>
    <property type="molecule type" value="Genomic_DNA"/>
</dbReference>
<name>A0A2N1JC53_9BASI</name>
<dbReference type="PANTHER" id="PTHR11679">
    <property type="entry name" value="VESICLE PROTEIN SORTING-ASSOCIATED"/>
    <property type="match status" value="1"/>
</dbReference>
<dbReference type="InterPro" id="IPR036045">
    <property type="entry name" value="Sec1-like_sf"/>
</dbReference>
<dbReference type="InterPro" id="IPR043154">
    <property type="entry name" value="Sec-1-like_dom1"/>
</dbReference>
<sequence length="598" mass="66215">MAGWDGIDAAPFLRLAQEGFARTIDAVSESKTLLIDPMLAGPLGLVSDVGALRQRGVEKMFWLEEAGPGESGGVQAPTRQLLYLCRPEIRWMRTVHAHMEADTALHDDQHYAYTIAFVPNRTEPCLQYLRRHTLTSRIHILDFGLEFIPLGPDLLSLEDDAAWVHTFAHGDHTSLFRAAQALMTMQCTYGLFPRIVGKGDMANRLCDLLVRQRREQCASDVGSAALQTLSPQIDALVVLDRTVDLVTPFSTQLTYEGLIDEVFSIANGFVEVDAAWVGAASAQAQARAAAPVSSAKRKVRLDGVDDALFHAIRDDNFAIVGEKLHTVAKRLSKDYEGRHKASSVHEIRSFVSKLGNLQSEHASLRLHTSMTEALLRTTKTERFHRVLEVQQNLVAGYQTAQQLQALEELMLLKTPGLTVLRLACIACLLGAVSRGKWLDQFRTSFVQTYGFEFLPLLVALAEMRILCVASHGARKSSQFSDVRRPLALIDDEVDERAPQDVSYVFSGYAPLSVRLVQTICQHPYKGATHGTRLLATRIAGWRNVDEAIVKLRGATFDFLQTAGEKPALPQQDTVQTTVVFFLGGSALFNRHDLGGEWE</sequence>
<dbReference type="InterPro" id="IPR001619">
    <property type="entry name" value="Sec1-like"/>
</dbReference>
<evidence type="ECO:0000313" key="3">
    <source>
        <dbReference type="Proteomes" id="UP000232875"/>
    </source>
</evidence>
<dbReference type="Gene3D" id="3.90.830.10">
    <property type="entry name" value="Syntaxin Binding Protein 1, Chain A, domain 2"/>
    <property type="match status" value="1"/>
</dbReference>
<evidence type="ECO:0008006" key="4">
    <source>
        <dbReference type="Google" id="ProtNLM"/>
    </source>
</evidence>